<reference evidence="1" key="2">
    <citation type="journal article" date="2015" name="Data Brief">
        <title>Shoot transcriptome of the giant reed, Arundo donax.</title>
        <authorList>
            <person name="Barrero R.A."/>
            <person name="Guerrero F.D."/>
            <person name="Moolhuijzen P."/>
            <person name="Goolsby J.A."/>
            <person name="Tidwell J."/>
            <person name="Bellgard S.E."/>
            <person name="Bellgard M.I."/>
        </authorList>
    </citation>
    <scope>NUCLEOTIDE SEQUENCE</scope>
    <source>
        <tissue evidence="1">Shoot tissue taken approximately 20 cm above the soil surface</tissue>
    </source>
</reference>
<sequence length="42" mass="4610">MYPFSLKFGPVADMGSCPKFCIEPCCLLLPTKTSTAFAFAFQ</sequence>
<dbReference type="EMBL" id="GBRH01226338">
    <property type="protein sequence ID" value="JAD71557.1"/>
    <property type="molecule type" value="Transcribed_RNA"/>
</dbReference>
<evidence type="ECO:0000313" key="1">
    <source>
        <dbReference type="EMBL" id="JAD71557.1"/>
    </source>
</evidence>
<accession>A0A0A9CJ69</accession>
<organism evidence="1">
    <name type="scientific">Arundo donax</name>
    <name type="common">Giant reed</name>
    <name type="synonym">Donax arundinaceus</name>
    <dbReference type="NCBI Taxonomy" id="35708"/>
    <lineage>
        <taxon>Eukaryota</taxon>
        <taxon>Viridiplantae</taxon>
        <taxon>Streptophyta</taxon>
        <taxon>Embryophyta</taxon>
        <taxon>Tracheophyta</taxon>
        <taxon>Spermatophyta</taxon>
        <taxon>Magnoliopsida</taxon>
        <taxon>Liliopsida</taxon>
        <taxon>Poales</taxon>
        <taxon>Poaceae</taxon>
        <taxon>PACMAD clade</taxon>
        <taxon>Arundinoideae</taxon>
        <taxon>Arundineae</taxon>
        <taxon>Arundo</taxon>
    </lineage>
</organism>
<dbReference type="AlphaFoldDB" id="A0A0A9CJ69"/>
<reference evidence="1" key="1">
    <citation type="submission" date="2014-09" db="EMBL/GenBank/DDBJ databases">
        <authorList>
            <person name="Magalhaes I.L.F."/>
            <person name="Oliveira U."/>
            <person name="Santos F.R."/>
            <person name="Vidigal T.H.D.A."/>
            <person name="Brescovit A.D."/>
            <person name="Santos A.J."/>
        </authorList>
    </citation>
    <scope>NUCLEOTIDE SEQUENCE</scope>
    <source>
        <tissue evidence="1">Shoot tissue taken approximately 20 cm above the soil surface</tissue>
    </source>
</reference>
<protein>
    <submittedName>
        <fullName evidence="1">Uncharacterized protein</fullName>
    </submittedName>
</protein>
<proteinExistence type="predicted"/>
<name>A0A0A9CJ69_ARUDO</name>